<sequence>MPLLRRPRALTPDGFYGWHIVAFAAVTLTMSAPGQTVGISLFIDPLIADLGVSRSMISTSYLIGTVTGAFALPWVGRAIDRFGTRRVLVVIGLVFGAILMAMSLVSSIVGLTAGFVGVRMAGQGALALTSTTVVAHWFEKRRGLAGGVAAAFGVLGMSSAPLLLEGLIADVGWRTAWLIEGAAVWAVVLPVALLGIRDRPADLGQVPDGVPLAPGSSPQPAAGLTRAQALRHPYFWLVTCALATSAMLGTAVAFHQISLLTSRGLTATEAAANFLPQTVAGLVATLAGGWLMDRFGGRLLLVSAMGMLAGALLWATVVSPGWSALGFGMTLGVAQNVARAAENTGLPNAFGVRHIGAIRGVVSSVGVAASAVGPLVFAAVFDATGGYGPALAGSAAIPVGIAIWAALTTEPHALAQQPATVTTDTPEHGDSNTSLTLE</sequence>
<dbReference type="EMBL" id="RKQZ01000001">
    <property type="protein sequence ID" value="RPF22238.1"/>
    <property type="molecule type" value="Genomic_DNA"/>
</dbReference>
<evidence type="ECO:0000256" key="1">
    <source>
        <dbReference type="ARBA" id="ARBA00004651"/>
    </source>
</evidence>
<dbReference type="InterPro" id="IPR050327">
    <property type="entry name" value="Proton-linked_MCT"/>
</dbReference>
<feature type="transmembrane region" description="Helical" evidence="6">
    <location>
        <begin position="274"/>
        <end position="292"/>
    </location>
</feature>
<accession>A0A3N4Z8P4</accession>
<gene>
    <name evidence="8" type="ORF">EDD34_2886</name>
</gene>
<dbReference type="InterPro" id="IPR020846">
    <property type="entry name" value="MFS_dom"/>
</dbReference>
<keyword evidence="4 6" id="KW-0472">Membrane</keyword>
<keyword evidence="2 6" id="KW-0812">Transmembrane</keyword>
<proteinExistence type="predicted"/>
<dbReference type="RefSeq" id="WP_123815183.1">
    <property type="nucleotide sequence ID" value="NZ_RKQZ01000001.1"/>
</dbReference>
<evidence type="ECO:0000313" key="9">
    <source>
        <dbReference type="Proteomes" id="UP000280501"/>
    </source>
</evidence>
<feature type="domain" description="Major facilitator superfamily (MFS) profile" evidence="7">
    <location>
        <begin position="20"/>
        <end position="412"/>
    </location>
</feature>
<evidence type="ECO:0000256" key="2">
    <source>
        <dbReference type="ARBA" id="ARBA00022692"/>
    </source>
</evidence>
<dbReference type="GO" id="GO:0022857">
    <property type="term" value="F:transmembrane transporter activity"/>
    <property type="evidence" value="ECO:0007669"/>
    <property type="project" value="InterPro"/>
</dbReference>
<reference evidence="8 9" key="1">
    <citation type="submission" date="2018-11" db="EMBL/GenBank/DDBJ databases">
        <title>Sequencing the genomes of 1000 actinobacteria strains.</title>
        <authorList>
            <person name="Klenk H.-P."/>
        </authorList>
    </citation>
    <scope>NUCLEOTIDE SEQUENCE [LARGE SCALE GENOMIC DNA]</scope>
    <source>
        <strain evidence="8 9">DSM 15700</strain>
    </source>
</reference>
<dbReference type="AlphaFoldDB" id="A0A3N4Z8P4"/>
<feature type="transmembrane region" description="Helical" evidence="6">
    <location>
        <begin position="387"/>
        <end position="407"/>
    </location>
</feature>
<dbReference type="SUPFAM" id="SSF103473">
    <property type="entry name" value="MFS general substrate transporter"/>
    <property type="match status" value="1"/>
</dbReference>
<dbReference type="PROSITE" id="PS50850">
    <property type="entry name" value="MFS"/>
    <property type="match status" value="1"/>
</dbReference>
<dbReference type="InterPro" id="IPR036259">
    <property type="entry name" value="MFS_trans_sf"/>
</dbReference>
<name>A0A3N4Z8P4_9MICO</name>
<organism evidence="8 9">
    <name type="scientific">Myceligenerans xiligouense</name>
    <dbReference type="NCBI Taxonomy" id="253184"/>
    <lineage>
        <taxon>Bacteria</taxon>
        <taxon>Bacillati</taxon>
        <taxon>Actinomycetota</taxon>
        <taxon>Actinomycetes</taxon>
        <taxon>Micrococcales</taxon>
        <taxon>Promicromonosporaceae</taxon>
        <taxon>Myceligenerans</taxon>
    </lineage>
</organism>
<keyword evidence="3 6" id="KW-1133">Transmembrane helix</keyword>
<dbReference type="OrthoDB" id="146345at2"/>
<feature type="transmembrane region" description="Helical" evidence="6">
    <location>
        <begin position="145"/>
        <end position="164"/>
    </location>
</feature>
<dbReference type="Pfam" id="PF07690">
    <property type="entry name" value="MFS_1"/>
    <property type="match status" value="1"/>
</dbReference>
<keyword evidence="9" id="KW-1185">Reference proteome</keyword>
<feature type="region of interest" description="Disordered" evidence="5">
    <location>
        <begin position="416"/>
        <end position="438"/>
    </location>
</feature>
<feature type="transmembrane region" description="Helical" evidence="6">
    <location>
        <begin position="55"/>
        <end position="75"/>
    </location>
</feature>
<evidence type="ECO:0000256" key="3">
    <source>
        <dbReference type="ARBA" id="ARBA00022989"/>
    </source>
</evidence>
<feature type="transmembrane region" description="Helical" evidence="6">
    <location>
        <begin position="234"/>
        <end position="254"/>
    </location>
</feature>
<feature type="transmembrane region" description="Helical" evidence="6">
    <location>
        <begin position="361"/>
        <end position="381"/>
    </location>
</feature>
<comment type="caution">
    <text evidence="8">The sequence shown here is derived from an EMBL/GenBank/DDBJ whole genome shotgun (WGS) entry which is preliminary data.</text>
</comment>
<protein>
    <submittedName>
        <fullName evidence="8">MFS transporter</fullName>
    </submittedName>
</protein>
<feature type="transmembrane region" description="Helical" evidence="6">
    <location>
        <begin position="120"/>
        <end position="138"/>
    </location>
</feature>
<feature type="transmembrane region" description="Helical" evidence="6">
    <location>
        <begin position="87"/>
        <end position="114"/>
    </location>
</feature>
<feature type="transmembrane region" description="Helical" evidence="6">
    <location>
        <begin position="20"/>
        <end position="43"/>
    </location>
</feature>
<dbReference type="PANTHER" id="PTHR11360:SF308">
    <property type="entry name" value="BLL3089 PROTEIN"/>
    <property type="match status" value="1"/>
</dbReference>
<evidence type="ECO:0000256" key="4">
    <source>
        <dbReference type="ARBA" id="ARBA00023136"/>
    </source>
</evidence>
<evidence type="ECO:0000256" key="5">
    <source>
        <dbReference type="SAM" id="MobiDB-lite"/>
    </source>
</evidence>
<dbReference type="Proteomes" id="UP000280501">
    <property type="component" value="Unassembled WGS sequence"/>
</dbReference>
<evidence type="ECO:0000313" key="8">
    <source>
        <dbReference type="EMBL" id="RPF22238.1"/>
    </source>
</evidence>
<evidence type="ECO:0000259" key="7">
    <source>
        <dbReference type="PROSITE" id="PS50850"/>
    </source>
</evidence>
<dbReference type="InterPro" id="IPR011701">
    <property type="entry name" value="MFS"/>
</dbReference>
<dbReference type="PANTHER" id="PTHR11360">
    <property type="entry name" value="MONOCARBOXYLATE TRANSPORTER"/>
    <property type="match status" value="1"/>
</dbReference>
<dbReference type="Gene3D" id="1.20.1250.20">
    <property type="entry name" value="MFS general substrate transporter like domains"/>
    <property type="match status" value="2"/>
</dbReference>
<feature type="transmembrane region" description="Helical" evidence="6">
    <location>
        <begin position="176"/>
        <end position="196"/>
    </location>
</feature>
<comment type="subcellular location">
    <subcellularLocation>
        <location evidence="1">Cell membrane</location>
        <topology evidence="1">Multi-pass membrane protein</topology>
    </subcellularLocation>
</comment>
<evidence type="ECO:0000256" key="6">
    <source>
        <dbReference type="SAM" id="Phobius"/>
    </source>
</evidence>
<feature type="transmembrane region" description="Helical" evidence="6">
    <location>
        <begin position="299"/>
        <end position="316"/>
    </location>
</feature>
<dbReference type="GO" id="GO:0005886">
    <property type="term" value="C:plasma membrane"/>
    <property type="evidence" value="ECO:0007669"/>
    <property type="project" value="UniProtKB-SubCell"/>
</dbReference>